<name>A0A9N9TIW9_PHYSR</name>
<evidence type="ECO:0000313" key="1">
    <source>
        <dbReference type="EMBL" id="CAG9854697.1"/>
    </source>
</evidence>
<protein>
    <submittedName>
        <fullName evidence="1">Uncharacterized protein</fullName>
    </submittedName>
</protein>
<evidence type="ECO:0000313" key="2">
    <source>
        <dbReference type="Proteomes" id="UP001153712"/>
    </source>
</evidence>
<proteinExistence type="predicted"/>
<sequence length="118" mass="13334">MRSKNTTYPTVLLLTMVLSMSSIVVDGFEFFKLLSPGYATVKTEGGFTAIRTPPSEKSAPVHPLESFIWSLIQQMSGDDNIDIIDQGPESTDFSSNETEDFQTQVAQKQFNNFWTFYF</sequence>
<dbReference type="EMBL" id="OU900094">
    <property type="protein sequence ID" value="CAG9854697.1"/>
    <property type="molecule type" value="Genomic_DNA"/>
</dbReference>
<dbReference type="AlphaFoldDB" id="A0A9N9TIW9"/>
<organism evidence="1 2">
    <name type="scientific">Phyllotreta striolata</name>
    <name type="common">Striped flea beetle</name>
    <name type="synonym">Crioceris striolata</name>
    <dbReference type="NCBI Taxonomy" id="444603"/>
    <lineage>
        <taxon>Eukaryota</taxon>
        <taxon>Metazoa</taxon>
        <taxon>Ecdysozoa</taxon>
        <taxon>Arthropoda</taxon>
        <taxon>Hexapoda</taxon>
        <taxon>Insecta</taxon>
        <taxon>Pterygota</taxon>
        <taxon>Neoptera</taxon>
        <taxon>Endopterygota</taxon>
        <taxon>Coleoptera</taxon>
        <taxon>Polyphaga</taxon>
        <taxon>Cucujiformia</taxon>
        <taxon>Chrysomeloidea</taxon>
        <taxon>Chrysomelidae</taxon>
        <taxon>Galerucinae</taxon>
        <taxon>Alticini</taxon>
        <taxon>Phyllotreta</taxon>
    </lineage>
</organism>
<gene>
    <name evidence="1" type="ORF">PHYEVI_LOCUS1157</name>
</gene>
<dbReference type="Proteomes" id="UP001153712">
    <property type="component" value="Chromosome 1"/>
</dbReference>
<keyword evidence="2" id="KW-1185">Reference proteome</keyword>
<accession>A0A9N9TIW9</accession>
<reference evidence="1" key="1">
    <citation type="submission" date="2022-01" db="EMBL/GenBank/DDBJ databases">
        <authorList>
            <person name="King R."/>
        </authorList>
    </citation>
    <scope>NUCLEOTIDE SEQUENCE</scope>
</reference>